<dbReference type="Proteomes" id="UP000655830">
    <property type="component" value="Unassembled WGS sequence"/>
</dbReference>
<dbReference type="NCBIfam" id="TIGR00278">
    <property type="entry name" value="membrane protein insertion efficiency factor YidD"/>
    <property type="match status" value="1"/>
</dbReference>
<dbReference type="PANTHER" id="PTHR33383:SF1">
    <property type="entry name" value="MEMBRANE PROTEIN INSERTION EFFICIENCY FACTOR-RELATED"/>
    <property type="match status" value="1"/>
</dbReference>
<evidence type="ECO:0000313" key="3">
    <source>
        <dbReference type="EMBL" id="MBC8580658.1"/>
    </source>
</evidence>
<keyword evidence="2" id="KW-1003">Cell membrane</keyword>
<reference evidence="3" key="1">
    <citation type="submission" date="2020-08" db="EMBL/GenBank/DDBJ databases">
        <title>Genome public.</title>
        <authorList>
            <person name="Liu C."/>
            <person name="Sun Q."/>
        </authorList>
    </citation>
    <scope>NUCLEOTIDE SEQUENCE</scope>
    <source>
        <strain evidence="3">NSJ-12</strain>
    </source>
</reference>
<evidence type="ECO:0000256" key="2">
    <source>
        <dbReference type="HAMAP-Rule" id="MF_00386"/>
    </source>
</evidence>
<evidence type="ECO:0000256" key="1">
    <source>
        <dbReference type="ARBA" id="ARBA00023136"/>
    </source>
</evidence>
<dbReference type="EMBL" id="JACRSY010000025">
    <property type="protein sequence ID" value="MBC8580658.1"/>
    <property type="molecule type" value="Genomic_DNA"/>
</dbReference>
<protein>
    <recommendedName>
        <fullName evidence="2">Putative membrane protein insertion efficiency factor</fullName>
    </recommendedName>
</protein>
<dbReference type="AlphaFoldDB" id="A0A926IFA2"/>
<proteinExistence type="inferred from homology"/>
<comment type="subcellular location">
    <subcellularLocation>
        <location evidence="2">Cell membrane</location>
        <topology evidence="2">Peripheral membrane protein</topology>
        <orientation evidence="2">Cytoplasmic side</orientation>
    </subcellularLocation>
</comment>
<dbReference type="Pfam" id="PF01809">
    <property type="entry name" value="YidD"/>
    <property type="match status" value="1"/>
</dbReference>
<dbReference type="PANTHER" id="PTHR33383">
    <property type="entry name" value="MEMBRANE PROTEIN INSERTION EFFICIENCY FACTOR-RELATED"/>
    <property type="match status" value="1"/>
</dbReference>
<gene>
    <name evidence="3" type="primary">yidD</name>
    <name evidence="3" type="ORF">H8718_14140</name>
</gene>
<keyword evidence="4" id="KW-1185">Reference proteome</keyword>
<comment type="similarity">
    <text evidence="2">Belongs to the UPF0161 family.</text>
</comment>
<comment type="function">
    <text evidence="2">Could be involved in insertion of integral membrane proteins into the membrane.</text>
</comment>
<dbReference type="GO" id="GO:0005886">
    <property type="term" value="C:plasma membrane"/>
    <property type="evidence" value="ECO:0007669"/>
    <property type="project" value="UniProtKB-SubCell"/>
</dbReference>
<comment type="caution">
    <text evidence="3">The sequence shown here is derived from an EMBL/GenBank/DDBJ whole genome shotgun (WGS) entry which is preliminary data.</text>
</comment>
<dbReference type="InterPro" id="IPR002696">
    <property type="entry name" value="Membr_insert_effic_factor_YidD"/>
</dbReference>
<sequence>MKNILRDSALGTIRVYQKYISPLFGAKCRFIPTCSAYTYEAISVHGFFKGTFLGIKRILKCNPFHKPMYDPVPPKRKKCQ</sequence>
<name>A0A926IFA2_9FIRM</name>
<keyword evidence="1 2" id="KW-0472">Membrane</keyword>
<evidence type="ECO:0000313" key="4">
    <source>
        <dbReference type="Proteomes" id="UP000655830"/>
    </source>
</evidence>
<organism evidence="3 4">
    <name type="scientific">Zhenhengia yiwuensis</name>
    <dbReference type="NCBI Taxonomy" id="2763666"/>
    <lineage>
        <taxon>Bacteria</taxon>
        <taxon>Bacillati</taxon>
        <taxon>Bacillota</taxon>
        <taxon>Clostridia</taxon>
        <taxon>Lachnospirales</taxon>
        <taxon>Lachnospiraceae</taxon>
        <taxon>Zhenhengia</taxon>
    </lineage>
</organism>
<dbReference type="HAMAP" id="MF_00386">
    <property type="entry name" value="UPF0161_YidD"/>
    <property type="match status" value="1"/>
</dbReference>
<dbReference type="SMART" id="SM01234">
    <property type="entry name" value="Haemolytic"/>
    <property type="match status" value="1"/>
</dbReference>
<accession>A0A926IFA2</accession>